<keyword evidence="5" id="KW-0598">Phosphotransferase system</keyword>
<dbReference type="Proteomes" id="UP000186341">
    <property type="component" value="Unassembled WGS sequence"/>
</dbReference>
<dbReference type="InterPro" id="IPR050890">
    <property type="entry name" value="PTS_EIIA_component"/>
</dbReference>
<keyword evidence="6" id="KW-0418">Kinase</keyword>
<reference evidence="9 10" key="1">
    <citation type="submission" date="2016-11" db="EMBL/GenBank/DDBJ databases">
        <title>Description of two novel members of the family Erysipelotrichaceae: Ileibacterium lipovorans gen. nov., sp. nov. and Dubosiella newyorkensis, gen. nov., sp. nov.</title>
        <authorList>
            <person name="Cox L.M."/>
            <person name="Sohn J."/>
            <person name="Tyrrell K.L."/>
            <person name="Citron D.M."/>
            <person name="Lawson P.A."/>
            <person name="Patel N.B."/>
            <person name="Iizumi T."/>
            <person name="Perez-Perez G.I."/>
            <person name="Goldstein E.J."/>
            <person name="Blaser M.J."/>
        </authorList>
    </citation>
    <scope>NUCLEOTIDE SEQUENCE [LARGE SCALE GENOMIC DNA]</scope>
    <source>
        <strain evidence="9 10">NYU-BL-A3</strain>
    </source>
</reference>
<dbReference type="SUPFAM" id="SSF51261">
    <property type="entry name" value="Duplicated hybrid motif"/>
    <property type="match status" value="1"/>
</dbReference>
<evidence type="ECO:0000259" key="8">
    <source>
        <dbReference type="PROSITE" id="PS51093"/>
    </source>
</evidence>
<dbReference type="GO" id="GO:0009401">
    <property type="term" value="P:phosphoenolpyruvate-dependent sugar phosphotransferase system"/>
    <property type="evidence" value="ECO:0007669"/>
    <property type="project" value="UniProtKB-KW"/>
</dbReference>
<feature type="compositionally biased region" description="Basic and acidic residues" evidence="7">
    <location>
        <begin position="12"/>
        <end position="25"/>
    </location>
</feature>
<evidence type="ECO:0000313" key="10">
    <source>
        <dbReference type="Proteomes" id="UP000186341"/>
    </source>
</evidence>
<feature type="compositionally biased region" description="Polar residues" evidence="7">
    <location>
        <begin position="1"/>
        <end position="11"/>
    </location>
</feature>
<evidence type="ECO:0000256" key="6">
    <source>
        <dbReference type="ARBA" id="ARBA00022777"/>
    </source>
</evidence>
<gene>
    <name evidence="9" type="ORF">BO222_06665</name>
</gene>
<dbReference type="PROSITE" id="PS51093">
    <property type="entry name" value="PTS_EIIA_TYPE_1"/>
    <property type="match status" value="1"/>
</dbReference>
<dbReference type="AlphaFoldDB" id="A0A1U7NFV1"/>
<sequence>MNDNRNASANKAENRKQEGRKKEKRVVDKRLYAPVSGDIIPLSSVADPVFAQKMMGDGIAFLPEGDMVVSPCYGSVAMIARAKNAVGIENDYGDQILVHIGLDTIDYNGKGIELLCSEGQRVKPGVPLVKLDRRFFDSVKADLTIPMTITNLDFGVYQPLEGDRAQAGKTPVLERR</sequence>
<evidence type="ECO:0000313" key="9">
    <source>
        <dbReference type="EMBL" id="OLU39464.1"/>
    </source>
</evidence>
<dbReference type="PANTHER" id="PTHR45008:SF1">
    <property type="entry name" value="PTS SYSTEM GLUCOSE-SPECIFIC EIIA COMPONENT"/>
    <property type="match status" value="1"/>
</dbReference>
<keyword evidence="10" id="KW-1185">Reference proteome</keyword>
<dbReference type="Gene3D" id="2.70.70.10">
    <property type="entry name" value="Glucose Permease (Domain IIA)"/>
    <property type="match status" value="1"/>
</dbReference>
<comment type="caution">
    <text evidence="9">The sequence shown here is derived from an EMBL/GenBank/DDBJ whole genome shotgun (WGS) entry which is preliminary data.</text>
</comment>
<evidence type="ECO:0000256" key="2">
    <source>
        <dbReference type="ARBA" id="ARBA00022448"/>
    </source>
</evidence>
<accession>A0A1U7NFV1</accession>
<keyword evidence="2" id="KW-0813">Transport</keyword>
<comment type="subcellular location">
    <subcellularLocation>
        <location evidence="1">Cytoplasm</location>
    </subcellularLocation>
</comment>
<evidence type="ECO:0000256" key="3">
    <source>
        <dbReference type="ARBA" id="ARBA00022597"/>
    </source>
</evidence>
<evidence type="ECO:0000256" key="4">
    <source>
        <dbReference type="ARBA" id="ARBA00022679"/>
    </source>
</evidence>
<keyword evidence="4" id="KW-0808">Transferase</keyword>
<evidence type="ECO:0000256" key="5">
    <source>
        <dbReference type="ARBA" id="ARBA00022683"/>
    </source>
</evidence>
<evidence type="ECO:0000256" key="7">
    <source>
        <dbReference type="SAM" id="MobiDB-lite"/>
    </source>
</evidence>
<dbReference type="GO" id="GO:0005737">
    <property type="term" value="C:cytoplasm"/>
    <property type="evidence" value="ECO:0007669"/>
    <property type="project" value="UniProtKB-SubCell"/>
</dbReference>
<evidence type="ECO:0000256" key="1">
    <source>
        <dbReference type="ARBA" id="ARBA00004496"/>
    </source>
</evidence>
<feature type="domain" description="PTS EIIA type-1" evidence="8">
    <location>
        <begin position="47"/>
        <end position="151"/>
    </location>
</feature>
<dbReference type="InterPro" id="IPR011055">
    <property type="entry name" value="Dup_hybrid_motif"/>
</dbReference>
<dbReference type="PROSITE" id="PS00371">
    <property type="entry name" value="PTS_EIIA_TYPE_1_HIS"/>
    <property type="match status" value="1"/>
</dbReference>
<feature type="region of interest" description="Disordered" evidence="7">
    <location>
        <begin position="1"/>
        <end position="25"/>
    </location>
</feature>
<dbReference type="EMBL" id="MPJW01000135">
    <property type="protein sequence ID" value="OLU39464.1"/>
    <property type="molecule type" value="Genomic_DNA"/>
</dbReference>
<dbReference type="GO" id="GO:0016301">
    <property type="term" value="F:kinase activity"/>
    <property type="evidence" value="ECO:0007669"/>
    <property type="project" value="UniProtKB-KW"/>
</dbReference>
<dbReference type="NCBIfam" id="TIGR00830">
    <property type="entry name" value="PTBA"/>
    <property type="match status" value="1"/>
</dbReference>
<protein>
    <recommendedName>
        <fullName evidence="8">PTS EIIA type-1 domain-containing protein</fullName>
    </recommendedName>
</protein>
<dbReference type="InterPro" id="IPR001127">
    <property type="entry name" value="PTS_EIIA_1_perm"/>
</dbReference>
<organism evidence="9 10">
    <name type="scientific">Ileibacterium valens</name>
    <dbReference type="NCBI Taxonomy" id="1862668"/>
    <lineage>
        <taxon>Bacteria</taxon>
        <taxon>Bacillati</taxon>
        <taxon>Bacillota</taxon>
        <taxon>Erysipelotrichia</taxon>
        <taxon>Erysipelotrichales</taxon>
        <taxon>Erysipelotrichaceae</taxon>
        <taxon>Ileibacterium</taxon>
    </lineage>
</organism>
<keyword evidence="3" id="KW-0762">Sugar transport</keyword>
<name>A0A1U7NFV1_9FIRM</name>
<proteinExistence type="predicted"/>
<dbReference type="Pfam" id="PF00358">
    <property type="entry name" value="PTS_EIIA_1"/>
    <property type="match status" value="1"/>
</dbReference>
<dbReference type="PANTHER" id="PTHR45008">
    <property type="entry name" value="PTS SYSTEM GLUCOSE-SPECIFIC EIIA COMPONENT"/>
    <property type="match status" value="1"/>
</dbReference>